<evidence type="ECO:0000313" key="1">
    <source>
        <dbReference type="EMBL" id="KAI8442300.1"/>
    </source>
</evidence>
<reference evidence="1 2" key="1">
    <citation type="journal article" date="2022" name="Genome Biol. Evol.">
        <title>The Spruce Budworm Genome: Reconstructing the Evolutionary History of Antifreeze Proteins.</title>
        <authorList>
            <person name="Beliveau C."/>
            <person name="Gagne P."/>
            <person name="Picq S."/>
            <person name="Vernygora O."/>
            <person name="Keeling C.I."/>
            <person name="Pinkney K."/>
            <person name="Doucet D."/>
            <person name="Wen F."/>
            <person name="Johnston J.S."/>
            <person name="Maaroufi H."/>
            <person name="Boyle B."/>
            <person name="Laroche J."/>
            <person name="Dewar K."/>
            <person name="Juretic N."/>
            <person name="Blackburn G."/>
            <person name="Nisole A."/>
            <person name="Brunet B."/>
            <person name="Brandao M."/>
            <person name="Lumley L."/>
            <person name="Duan J."/>
            <person name="Quan G."/>
            <person name="Lucarotti C.J."/>
            <person name="Roe A.D."/>
            <person name="Sperling F.A.H."/>
            <person name="Levesque R.C."/>
            <person name="Cusson M."/>
        </authorList>
    </citation>
    <scope>NUCLEOTIDE SEQUENCE [LARGE SCALE GENOMIC DNA]</scope>
    <source>
        <strain evidence="1">Glfc:IPQL:Cfum</strain>
    </source>
</reference>
<dbReference type="EMBL" id="CM046109">
    <property type="protein sequence ID" value="KAI8442300.1"/>
    <property type="molecule type" value="Genomic_DNA"/>
</dbReference>
<sequence>MWSKNGVLMLSVLRFCYCDWVSDWMTPVQDEFGTIKDLNTRKNDDAQLKMYEDEELRIPAQFLSSSLAKVSNDGAIPEITNPPEIPTNSLKTKLQATLEKAKTLAEALKEQILAVTNREAVLKEAIANGRSGVSSVTVYTLEHAPRSYLIRDGFWTVCTGAVKPAADNPYSKLQSSPRCLGVETPSKPDPCVFNSVIKYETIPTRRRVEYAEEDFLCLKSGFNNTIEQYLSVPKRVVNETCKNGMVRSLEENVAECGLRVLSEYLYYPSSAASLPMEYCVGACHLLAAWHLSNTTIENFEFLKDEPGFKKYFIKSDSERLI</sequence>
<gene>
    <name evidence="1" type="ORF">MSG28_005848</name>
</gene>
<comment type="caution">
    <text evidence="1">The sequence shown here is derived from an EMBL/GenBank/DDBJ whole genome shotgun (WGS) entry which is preliminary data.</text>
</comment>
<accession>A0ACC0L156</accession>
<dbReference type="Proteomes" id="UP001064048">
    <property type="component" value="Chromosome 9"/>
</dbReference>
<name>A0ACC0L156_CHOFU</name>
<keyword evidence="2" id="KW-1185">Reference proteome</keyword>
<proteinExistence type="predicted"/>
<protein>
    <submittedName>
        <fullName evidence="1">Uncharacterized protein</fullName>
    </submittedName>
</protein>
<evidence type="ECO:0000313" key="2">
    <source>
        <dbReference type="Proteomes" id="UP001064048"/>
    </source>
</evidence>
<organism evidence="1 2">
    <name type="scientific">Choristoneura fumiferana</name>
    <name type="common">Spruce budworm moth</name>
    <name type="synonym">Archips fumiferana</name>
    <dbReference type="NCBI Taxonomy" id="7141"/>
    <lineage>
        <taxon>Eukaryota</taxon>
        <taxon>Metazoa</taxon>
        <taxon>Ecdysozoa</taxon>
        <taxon>Arthropoda</taxon>
        <taxon>Hexapoda</taxon>
        <taxon>Insecta</taxon>
        <taxon>Pterygota</taxon>
        <taxon>Neoptera</taxon>
        <taxon>Endopterygota</taxon>
        <taxon>Lepidoptera</taxon>
        <taxon>Glossata</taxon>
        <taxon>Ditrysia</taxon>
        <taxon>Tortricoidea</taxon>
        <taxon>Tortricidae</taxon>
        <taxon>Tortricinae</taxon>
        <taxon>Choristoneura</taxon>
    </lineage>
</organism>